<evidence type="ECO:0000259" key="2">
    <source>
        <dbReference type="Pfam" id="PF00496"/>
    </source>
</evidence>
<evidence type="ECO:0000313" key="4">
    <source>
        <dbReference type="Proteomes" id="UP000015388"/>
    </source>
</evidence>
<gene>
    <name evidence="3" type="ORF">B841_10375</name>
</gene>
<dbReference type="InterPro" id="IPR039424">
    <property type="entry name" value="SBP_5"/>
</dbReference>
<dbReference type="GO" id="GO:0043190">
    <property type="term" value="C:ATP-binding cassette (ABC) transporter complex"/>
    <property type="evidence" value="ECO:0007669"/>
    <property type="project" value="InterPro"/>
</dbReference>
<feature type="domain" description="Solute-binding protein family 5" evidence="2">
    <location>
        <begin position="82"/>
        <end position="436"/>
    </location>
</feature>
<dbReference type="AlphaFoldDB" id="S5SWV9"/>
<dbReference type="GO" id="GO:1904680">
    <property type="term" value="F:peptide transmembrane transporter activity"/>
    <property type="evidence" value="ECO:0007669"/>
    <property type="project" value="TreeGrafter"/>
</dbReference>
<dbReference type="Pfam" id="PF00496">
    <property type="entry name" value="SBP_bac_5"/>
    <property type="match status" value="1"/>
</dbReference>
<dbReference type="PANTHER" id="PTHR30290">
    <property type="entry name" value="PERIPLASMIC BINDING COMPONENT OF ABC TRANSPORTER"/>
    <property type="match status" value="1"/>
</dbReference>
<dbReference type="InterPro" id="IPR000914">
    <property type="entry name" value="SBP_5_dom"/>
</dbReference>
<dbReference type="InterPro" id="IPR030678">
    <property type="entry name" value="Peptide/Ni-bd"/>
</dbReference>
<evidence type="ECO:0000256" key="1">
    <source>
        <dbReference type="SAM" id="SignalP"/>
    </source>
</evidence>
<dbReference type="PANTHER" id="PTHR30290:SF65">
    <property type="entry name" value="MONOACYL PHOSPHATIDYLINOSITOL TETRAMANNOSIDE-BINDING PROTEIN LPQW-RELATED"/>
    <property type="match status" value="1"/>
</dbReference>
<feature type="chain" id="PRO_5038806246" evidence="1">
    <location>
        <begin position="27"/>
        <end position="556"/>
    </location>
</feature>
<dbReference type="EMBL" id="CP003924">
    <property type="protein sequence ID" value="AGS35547.1"/>
    <property type="molecule type" value="Genomic_DNA"/>
</dbReference>
<dbReference type="STRING" id="1224163.B841_10375"/>
<name>S5SWV9_9CORY</name>
<dbReference type="Proteomes" id="UP000015388">
    <property type="component" value="Chromosome"/>
</dbReference>
<dbReference type="NCBIfam" id="TIGR04028">
    <property type="entry name" value="SBP_KPN_01854"/>
    <property type="match status" value="1"/>
</dbReference>
<feature type="signal peptide" evidence="1">
    <location>
        <begin position="1"/>
        <end position="26"/>
    </location>
</feature>
<dbReference type="Gene3D" id="3.10.105.10">
    <property type="entry name" value="Dipeptide-binding Protein, Domain 3"/>
    <property type="match status" value="1"/>
</dbReference>
<dbReference type="eggNOG" id="COG0747">
    <property type="taxonomic scope" value="Bacteria"/>
</dbReference>
<proteinExistence type="predicted"/>
<protein>
    <submittedName>
        <fullName evidence="3">ABC-type dipeptide/oligopeptide/nickel transport system, periplasmic component</fullName>
    </submittedName>
</protein>
<accession>S5SWV9</accession>
<dbReference type="Gene3D" id="3.40.190.10">
    <property type="entry name" value="Periplasmic binding protein-like II"/>
    <property type="match status" value="1"/>
</dbReference>
<dbReference type="SUPFAM" id="SSF53850">
    <property type="entry name" value="Periplasmic binding protein-like II"/>
    <property type="match status" value="1"/>
</dbReference>
<dbReference type="PATRIC" id="fig|1224163.3.peg.2093"/>
<dbReference type="KEGG" id="cmd:B841_10375"/>
<keyword evidence="1" id="KW-0732">Signal</keyword>
<evidence type="ECO:0000313" key="3">
    <source>
        <dbReference type="EMBL" id="AGS35547.1"/>
    </source>
</evidence>
<dbReference type="PROSITE" id="PS51257">
    <property type="entry name" value="PROKAR_LIPOPROTEIN"/>
    <property type="match status" value="1"/>
</dbReference>
<dbReference type="GO" id="GO:0042597">
    <property type="term" value="C:periplasmic space"/>
    <property type="evidence" value="ECO:0007669"/>
    <property type="project" value="UniProtKB-ARBA"/>
</dbReference>
<dbReference type="CDD" id="cd08492">
    <property type="entry name" value="PBP2_NikA_DppA_OppA_like_15"/>
    <property type="match status" value="1"/>
</dbReference>
<dbReference type="InterPro" id="IPR023920">
    <property type="entry name" value="ABC_transptr_sub-bd_KPN01854"/>
</dbReference>
<reference evidence="3 4" key="1">
    <citation type="submission" date="2012-11" db="EMBL/GenBank/DDBJ databases">
        <title>The complete genome sequence of Corynebacterium maris Coryn-1 (=DSM 45190).</title>
        <authorList>
            <person name="Schaffert L."/>
            <person name="Albersmeier A."/>
            <person name="Kalinowski J."/>
            <person name="Ruckert C."/>
        </authorList>
    </citation>
    <scope>NUCLEOTIDE SEQUENCE [LARGE SCALE GENOMIC DNA]</scope>
    <source>
        <strain evidence="4">Coryn-1</strain>
    </source>
</reference>
<sequence>MSITIGRSTRVGAVVVALALSASAVAACSPAATEDTDATVLTHLEPQTFTTLYPPAAGFYPNGVIVNNITDRLLHQDPDTLELHPWIATDLPEVNGDSTVFTFDIRTDVTYSDGSPLTAENVVRNFDLYGLGDSDRLLTVSEQITNYERGEVIDEDTVRFHFSEPAPGFAQATSSFNAGLLADASLDLTQEGFGPGNATQIIGSGPFVIADETLGTELILEARDDYEWAPPSHEHQGPPRLDRVNVTVAGEESVRVGALTSGQADTARQIEAPVERHLIDRGLEVIWNPTSGVNNHLSMRFQHPLLEDKRVRQAIIHGVDRDEILYTLFSDSYPKATSALAENALGYKEQPAQAYEYDPDKAAALLEDAGWTEFDGDGYRVKDGQRLSLTVNEALPQPRSREVITKIQEQLSRLGVQINLNPGDQATQNADSKDMDKIQLRHTMVGRADYDVIKSEFSVDNRDELAAVDPETGEPADPHLEELLQNIASSAEEADRADYTRAAQDYLTEQAYILPLFEEPVVYGVQPYIQGFQPEAIGRPSFYGAWIDSEFKEGQQ</sequence>
<dbReference type="RefSeq" id="WP_020935480.1">
    <property type="nucleotide sequence ID" value="NC_021915.1"/>
</dbReference>
<dbReference type="PIRSF" id="PIRSF002741">
    <property type="entry name" value="MppA"/>
    <property type="match status" value="1"/>
</dbReference>
<keyword evidence="4" id="KW-1185">Reference proteome</keyword>
<dbReference type="GO" id="GO:0015833">
    <property type="term" value="P:peptide transport"/>
    <property type="evidence" value="ECO:0007669"/>
    <property type="project" value="TreeGrafter"/>
</dbReference>
<dbReference type="HOGENOM" id="CLU_017028_7_3_11"/>
<organism evidence="3 4">
    <name type="scientific">Corynebacterium maris DSM 45190</name>
    <dbReference type="NCBI Taxonomy" id="1224163"/>
    <lineage>
        <taxon>Bacteria</taxon>
        <taxon>Bacillati</taxon>
        <taxon>Actinomycetota</taxon>
        <taxon>Actinomycetes</taxon>
        <taxon>Mycobacteriales</taxon>
        <taxon>Corynebacteriaceae</taxon>
        <taxon>Corynebacterium</taxon>
    </lineage>
</organism>